<dbReference type="GO" id="GO:0016779">
    <property type="term" value="F:nucleotidyltransferase activity"/>
    <property type="evidence" value="ECO:0007669"/>
    <property type="project" value="UniProtKB-ARBA"/>
</dbReference>
<dbReference type="Pfam" id="PF12804">
    <property type="entry name" value="NTP_transf_3"/>
    <property type="match status" value="1"/>
</dbReference>
<accession>A0A6L8VCZ4</accession>
<dbReference type="Gene3D" id="3.90.550.10">
    <property type="entry name" value="Spore Coat Polysaccharide Biosynthesis Protein SpsA, Chain A"/>
    <property type="match status" value="1"/>
</dbReference>
<feature type="region of interest" description="Disordered" evidence="2">
    <location>
        <begin position="1"/>
        <end position="23"/>
    </location>
</feature>
<dbReference type="PANTHER" id="PTHR43777">
    <property type="entry name" value="MOLYBDENUM COFACTOR CYTIDYLYLTRANSFERASE"/>
    <property type="match status" value="1"/>
</dbReference>
<evidence type="ECO:0000259" key="3">
    <source>
        <dbReference type="Pfam" id="PF12804"/>
    </source>
</evidence>
<organism evidence="4 5">
    <name type="scientific">Frigidibacter albus</name>
    <dbReference type="NCBI Taxonomy" id="1465486"/>
    <lineage>
        <taxon>Bacteria</taxon>
        <taxon>Pseudomonadati</taxon>
        <taxon>Pseudomonadota</taxon>
        <taxon>Alphaproteobacteria</taxon>
        <taxon>Rhodobacterales</taxon>
        <taxon>Paracoccaceae</taxon>
        <taxon>Frigidibacter</taxon>
    </lineage>
</organism>
<proteinExistence type="predicted"/>
<dbReference type="InterPro" id="IPR025877">
    <property type="entry name" value="MobA-like_NTP_Trfase"/>
</dbReference>
<keyword evidence="1" id="KW-0460">Magnesium</keyword>
<keyword evidence="4" id="KW-0808">Transferase</keyword>
<comment type="caution">
    <text evidence="4">The sequence shown here is derived from an EMBL/GenBank/DDBJ whole genome shotgun (WGS) entry which is preliminary data.</text>
</comment>
<dbReference type="EMBL" id="WWNR01000002">
    <property type="protein sequence ID" value="MZQ88084.1"/>
    <property type="molecule type" value="Genomic_DNA"/>
</dbReference>
<dbReference type="Proteomes" id="UP000477083">
    <property type="component" value="Unassembled WGS sequence"/>
</dbReference>
<evidence type="ECO:0000256" key="2">
    <source>
        <dbReference type="SAM" id="MobiDB-lite"/>
    </source>
</evidence>
<evidence type="ECO:0000313" key="5">
    <source>
        <dbReference type="Proteomes" id="UP000477083"/>
    </source>
</evidence>
<evidence type="ECO:0000256" key="1">
    <source>
        <dbReference type="ARBA" id="ARBA00022842"/>
    </source>
</evidence>
<gene>
    <name evidence="4" type="ORF">GS660_03100</name>
</gene>
<dbReference type="SUPFAM" id="SSF53448">
    <property type="entry name" value="Nucleotide-diphospho-sugar transferases"/>
    <property type="match status" value="1"/>
</dbReference>
<dbReference type="AlphaFoldDB" id="A0A6L8VCZ4"/>
<reference evidence="4 5" key="1">
    <citation type="submission" date="2020-01" db="EMBL/GenBank/DDBJ databases">
        <title>Frigidibacter albus SP32T (=CGMCC 1.13995T).</title>
        <authorList>
            <person name="Liao X."/>
        </authorList>
    </citation>
    <scope>NUCLEOTIDE SEQUENCE [LARGE SCALE GENOMIC DNA]</scope>
    <source>
        <strain evidence="4 5">SP32</strain>
    </source>
</reference>
<feature type="domain" description="MobA-like NTP transferase" evidence="3">
    <location>
        <begin position="43"/>
        <end position="198"/>
    </location>
</feature>
<sequence>MRTGRGCGGSALGRPPGALPPDPRDICTSKNGNRDLAGLVILLCAAGSSRRMRGADKLLELVGSVPLLRRQAVAAAAQGVRVLVTLGPDQPLRAAALERLAVEPLVVPEAAEGMAASLRAGAAAAEGAALLVMLADMPEIGAEDLAAVIAAHLAAPEAVVRAAGEDGTPGHPVVIPARLLAGLTRLSGDQGAREVLRGEAAVLVPLPGQRALTDLDTPEDWAAWRARTGL</sequence>
<dbReference type="InterPro" id="IPR029044">
    <property type="entry name" value="Nucleotide-diphossugar_trans"/>
</dbReference>
<dbReference type="PANTHER" id="PTHR43777:SF1">
    <property type="entry name" value="MOLYBDENUM COFACTOR CYTIDYLYLTRANSFERASE"/>
    <property type="match status" value="1"/>
</dbReference>
<dbReference type="OrthoDB" id="9779263at2"/>
<keyword evidence="5" id="KW-1185">Reference proteome</keyword>
<evidence type="ECO:0000313" key="4">
    <source>
        <dbReference type="EMBL" id="MZQ88084.1"/>
    </source>
</evidence>
<feature type="compositionally biased region" description="Gly residues" evidence="2">
    <location>
        <begin position="1"/>
        <end position="11"/>
    </location>
</feature>
<protein>
    <submittedName>
        <fullName evidence="4">NTP transferase domain-containing protein</fullName>
    </submittedName>
</protein>
<name>A0A6L8VCZ4_9RHOB</name>